<keyword evidence="1" id="KW-1133">Transmembrane helix</keyword>
<proteinExistence type="predicted"/>
<gene>
    <name evidence="2" type="ORF">D8780_01555</name>
</gene>
<reference evidence="2 3" key="1">
    <citation type="submission" date="2018-10" db="EMBL/GenBank/DDBJ databases">
        <title>Notoacmeibacter sp. M2BS9Y-3-1, whole genome shotgun sequence.</title>
        <authorList>
            <person name="Tuo L."/>
        </authorList>
    </citation>
    <scope>NUCLEOTIDE SEQUENCE [LARGE SCALE GENOMIC DNA]</scope>
    <source>
        <strain evidence="2 3">M2BS9Y-3-1</strain>
    </source>
</reference>
<feature type="transmembrane region" description="Helical" evidence="1">
    <location>
        <begin position="20"/>
        <end position="41"/>
    </location>
</feature>
<sequence length="162" mass="17890">MTGYEKSPDYGGSPPRWREALWIVAAFVFIAGALYACNAIADPLPVCKGGHRAERKLTCVYDGDGGWENGVKWRLTRRDGGVDAPELFDPSCGEEYRLAILSRDRLRALMSEGYTVLWLGRVGGKGRSLAWIGLKDGRDVGQTLIDEGLAQVWPNFGNLWCP</sequence>
<dbReference type="Gene3D" id="2.40.50.90">
    <property type="match status" value="1"/>
</dbReference>
<protein>
    <recommendedName>
        <fullName evidence="4">Thermonuclease family protein</fullName>
    </recommendedName>
</protein>
<dbReference type="AlphaFoldDB" id="A0A3L7JF42"/>
<name>A0A3L7JF42_9HYPH</name>
<evidence type="ECO:0000256" key="1">
    <source>
        <dbReference type="SAM" id="Phobius"/>
    </source>
</evidence>
<dbReference type="SUPFAM" id="SSF50199">
    <property type="entry name" value="Staphylococcal nuclease"/>
    <property type="match status" value="1"/>
</dbReference>
<dbReference type="InterPro" id="IPR035437">
    <property type="entry name" value="SNase_OB-fold_sf"/>
</dbReference>
<dbReference type="RefSeq" id="WP_121644060.1">
    <property type="nucleotide sequence ID" value="NZ_RCWN01000001.1"/>
</dbReference>
<comment type="caution">
    <text evidence="2">The sequence shown here is derived from an EMBL/GenBank/DDBJ whole genome shotgun (WGS) entry which is preliminary data.</text>
</comment>
<evidence type="ECO:0008006" key="4">
    <source>
        <dbReference type="Google" id="ProtNLM"/>
    </source>
</evidence>
<organism evidence="2 3">
    <name type="scientific">Notoacmeibacter ruber</name>
    <dbReference type="NCBI Taxonomy" id="2670375"/>
    <lineage>
        <taxon>Bacteria</taxon>
        <taxon>Pseudomonadati</taxon>
        <taxon>Pseudomonadota</taxon>
        <taxon>Alphaproteobacteria</taxon>
        <taxon>Hyphomicrobiales</taxon>
        <taxon>Notoacmeibacteraceae</taxon>
        <taxon>Notoacmeibacter</taxon>
    </lineage>
</organism>
<keyword evidence="1" id="KW-0812">Transmembrane</keyword>
<accession>A0A3L7JF42</accession>
<keyword evidence="3" id="KW-1185">Reference proteome</keyword>
<evidence type="ECO:0000313" key="3">
    <source>
        <dbReference type="Proteomes" id="UP000281094"/>
    </source>
</evidence>
<dbReference type="EMBL" id="RCWN01000001">
    <property type="protein sequence ID" value="RLQ87092.1"/>
    <property type="molecule type" value="Genomic_DNA"/>
</dbReference>
<keyword evidence="1" id="KW-0472">Membrane</keyword>
<dbReference type="Proteomes" id="UP000281094">
    <property type="component" value="Unassembled WGS sequence"/>
</dbReference>
<evidence type="ECO:0000313" key="2">
    <source>
        <dbReference type="EMBL" id="RLQ87092.1"/>
    </source>
</evidence>